<evidence type="ECO:0000259" key="3">
    <source>
        <dbReference type="Pfam" id="PF14237"/>
    </source>
</evidence>
<organism evidence="4 6">
    <name type="scientific">Faecalibaculum rodentium</name>
    <dbReference type="NCBI Taxonomy" id="1702221"/>
    <lineage>
        <taxon>Bacteria</taxon>
        <taxon>Bacillati</taxon>
        <taxon>Bacillota</taxon>
        <taxon>Erysipelotrichia</taxon>
        <taxon>Erysipelotrichales</taxon>
        <taxon>Erysipelotrichaceae</taxon>
        <taxon>Faecalibaculum</taxon>
    </lineage>
</organism>
<dbReference type="STRING" id="1702221.AALO17_20350"/>
<accession>A0A140DWZ2</accession>
<keyword evidence="1" id="KW-0812">Transmembrane</keyword>
<evidence type="ECO:0008006" key="8">
    <source>
        <dbReference type="Google" id="ProtNLM"/>
    </source>
</evidence>
<dbReference type="Proteomes" id="UP000186758">
    <property type="component" value="Unassembled WGS sequence"/>
</dbReference>
<dbReference type="RefSeq" id="WP_067558493.1">
    <property type="nucleotide sequence ID" value="NZ_CAJTBG010000001.1"/>
</dbReference>
<name>A0A140DWZ2_9FIRM</name>
<dbReference type="EMBL" id="CP011391">
    <property type="protein sequence ID" value="AMK55169.1"/>
    <property type="molecule type" value="Genomic_DNA"/>
</dbReference>
<evidence type="ECO:0000313" key="4">
    <source>
        <dbReference type="EMBL" id="AMK55169.1"/>
    </source>
</evidence>
<reference evidence="5 7" key="2">
    <citation type="submission" date="2016-11" db="EMBL/GenBank/DDBJ databases">
        <title>Description of two novel members of the family Erysipelotrichaceae: Ileibacterium lipovorans gen. nov., sp. nov. and Dubosiella newyorkensis, gen. nov., sp. nov.</title>
        <authorList>
            <person name="Cox L.M."/>
            <person name="Sohn J."/>
            <person name="Tyrrell K.L."/>
            <person name="Citron D.M."/>
            <person name="Lawson P.A."/>
            <person name="Patel N.B."/>
            <person name="Iizumi T."/>
            <person name="Perez-Perez G.I."/>
            <person name="Goldstein E.J."/>
            <person name="Blaser M.J."/>
        </authorList>
    </citation>
    <scope>NUCLEOTIDE SEQUENCE [LARGE SCALE GENOMIC DNA]</scope>
    <source>
        <strain evidence="5 7">NYU-BL-K8</strain>
    </source>
</reference>
<proteinExistence type="predicted"/>
<dbReference type="Pfam" id="PF14018">
    <property type="entry name" value="DUF4234"/>
    <property type="match status" value="1"/>
</dbReference>
<evidence type="ECO:0000313" key="6">
    <source>
        <dbReference type="Proteomes" id="UP000069771"/>
    </source>
</evidence>
<dbReference type="InterPro" id="IPR025640">
    <property type="entry name" value="GYF_2"/>
</dbReference>
<dbReference type="KEGG" id="fro:AALO17_20350"/>
<feature type="domain" description="GYF" evidence="3">
    <location>
        <begin position="43"/>
        <end position="88"/>
    </location>
</feature>
<dbReference type="EMBL" id="MPJZ01000073">
    <property type="protein sequence ID" value="OLU44275.1"/>
    <property type="molecule type" value="Genomic_DNA"/>
</dbReference>
<keyword evidence="6" id="KW-1185">Reference proteome</keyword>
<feature type="transmembrane region" description="Helical" evidence="1">
    <location>
        <begin position="140"/>
        <end position="162"/>
    </location>
</feature>
<evidence type="ECO:0000313" key="7">
    <source>
        <dbReference type="Proteomes" id="UP000186758"/>
    </source>
</evidence>
<keyword evidence="1" id="KW-0472">Membrane</keyword>
<dbReference type="InterPro" id="IPR025328">
    <property type="entry name" value="DUF4234"/>
</dbReference>
<keyword evidence="1" id="KW-1133">Transmembrane helix</keyword>
<feature type="domain" description="DUF4234" evidence="2">
    <location>
        <begin position="139"/>
        <end position="207"/>
    </location>
</feature>
<dbReference type="AlphaFoldDB" id="A0A140DWZ2"/>
<feature type="transmembrane region" description="Helical" evidence="1">
    <location>
        <begin position="183"/>
        <end position="202"/>
    </location>
</feature>
<sequence length="252" mass="28346">MDMKCKVCGKENEAGATVCADCGSPLEEALYEETTAETPDSSWYYVSDGQSLGPYTEADMRGFLAGNVIDRSTYVWKNGMPDWKHLEDTELAVYLQRQSAYDQQAQYGGQNQTGGNTYNTYNTYNNYSSTLVPRSVKERGLLTCVLLSFVTCSIYQWYWIYAMAKDINDLAAAQDKPRGCDPMVALLMSIISCGLYTIYFFWREGRVLASLDYPNYKPSNDTTVLTILALFTPLISSVILQSDINDIVRYGE</sequence>
<evidence type="ECO:0000313" key="5">
    <source>
        <dbReference type="EMBL" id="OLU44275.1"/>
    </source>
</evidence>
<protein>
    <recommendedName>
        <fullName evidence="8">GYF domain-containing protein</fullName>
    </recommendedName>
</protein>
<dbReference type="Pfam" id="PF14237">
    <property type="entry name" value="GYF_2"/>
    <property type="match status" value="1"/>
</dbReference>
<dbReference type="InterPro" id="IPR035445">
    <property type="entry name" value="GYF-like_dom_sf"/>
</dbReference>
<dbReference type="SUPFAM" id="SSF55277">
    <property type="entry name" value="GYF domain"/>
    <property type="match status" value="1"/>
</dbReference>
<gene>
    <name evidence="4" type="ORF">AALO17_20350</name>
    <name evidence="5" type="ORF">BO223_08880</name>
</gene>
<reference evidence="4 6" key="1">
    <citation type="journal article" date="2016" name="Gut Pathog.">
        <title>Whole genome sequencing of "Faecalibaculum rodentium" ALO17, isolated from C57BL/6J laboratory mouse feces.</title>
        <authorList>
            <person name="Lim S."/>
            <person name="Chang D.H."/>
            <person name="Ahn S."/>
            <person name="Kim B.C."/>
        </authorList>
    </citation>
    <scope>NUCLEOTIDE SEQUENCE [LARGE SCALE GENOMIC DNA]</scope>
    <source>
        <strain evidence="4 6">Alo17</strain>
    </source>
</reference>
<evidence type="ECO:0000259" key="2">
    <source>
        <dbReference type="Pfam" id="PF14018"/>
    </source>
</evidence>
<dbReference type="Proteomes" id="UP000069771">
    <property type="component" value="Chromosome"/>
</dbReference>
<evidence type="ECO:0000256" key="1">
    <source>
        <dbReference type="SAM" id="Phobius"/>
    </source>
</evidence>
<feature type="transmembrane region" description="Helical" evidence="1">
    <location>
        <begin position="222"/>
        <end position="240"/>
    </location>
</feature>